<accession>A0A0S7BUS3</accession>
<protein>
    <submittedName>
        <fullName evidence="5">Amino acid/amide ABC transporter substrate-binding protein, HAAT family</fullName>
    </submittedName>
</protein>
<feature type="chain" id="PRO_5006633223" evidence="3">
    <location>
        <begin position="25"/>
        <end position="386"/>
    </location>
</feature>
<dbReference type="InterPro" id="IPR028081">
    <property type="entry name" value="Leu-bd"/>
</dbReference>
<dbReference type="Proteomes" id="UP000053370">
    <property type="component" value="Unassembled WGS sequence"/>
</dbReference>
<comment type="similarity">
    <text evidence="1">Belongs to the leucine-binding protein family.</text>
</comment>
<keyword evidence="2 3" id="KW-0732">Signal</keyword>
<evidence type="ECO:0000256" key="2">
    <source>
        <dbReference type="ARBA" id="ARBA00022729"/>
    </source>
</evidence>
<evidence type="ECO:0000259" key="4">
    <source>
        <dbReference type="Pfam" id="PF13458"/>
    </source>
</evidence>
<evidence type="ECO:0000256" key="1">
    <source>
        <dbReference type="ARBA" id="ARBA00010062"/>
    </source>
</evidence>
<feature type="domain" description="Leucine-binding protein" evidence="4">
    <location>
        <begin position="28"/>
        <end position="374"/>
    </location>
</feature>
<evidence type="ECO:0000313" key="5">
    <source>
        <dbReference type="EMBL" id="GAP40553.1"/>
    </source>
</evidence>
<evidence type="ECO:0000313" key="6">
    <source>
        <dbReference type="Proteomes" id="UP000053370"/>
    </source>
</evidence>
<proteinExistence type="inferred from homology"/>
<dbReference type="PATRIC" id="fig|1678840.3.peg.1835"/>
<dbReference type="AlphaFoldDB" id="A0A0S7BUS3"/>
<feature type="signal peptide" evidence="3">
    <location>
        <begin position="1"/>
        <end position="24"/>
    </location>
</feature>
<sequence>MKKFASLFVLVVVFAAMLTGFAYAADDEITIGVFEPVTGENGGGGFQEVLGIRYANEVYPTVEVGGKTYNIKLFEVDNKSDKTEAVTAAQNLVSQGVKAVVGSYGSGVSIAAGEIFAEAQIPAMGASCTNPQVTLGNDYYFRVAFLDPFQGTVMANYAFQNGAKTAAVITQLGDDYSSGLGSFFVNAFTKLAGEGSVVSQEQFQTNQTDFKAILTNVKAANPDVIFAPSSIATAPLIIKQARELGITAKIMGGDTWENVTIIENAGADAEGIVLSTFFDEADPATDEAKKFVPGFKEYLVKNNQPDVIPAVSALGYDAYLAILTAIKNADSVDSVAIRDALVTTEFNGVTGQISFDENGDAVKQLAVIKTVEGGAFKFLQTVTVAE</sequence>
<dbReference type="SUPFAM" id="SSF53822">
    <property type="entry name" value="Periplasmic binding protein-like I"/>
    <property type="match status" value="1"/>
</dbReference>
<dbReference type="Gene3D" id="3.40.50.2300">
    <property type="match status" value="2"/>
</dbReference>
<dbReference type="Pfam" id="PF13458">
    <property type="entry name" value="Peripla_BP_6"/>
    <property type="match status" value="1"/>
</dbReference>
<organism evidence="5">
    <name type="scientific">Flexilinea flocculi</name>
    <dbReference type="NCBI Taxonomy" id="1678840"/>
    <lineage>
        <taxon>Bacteria</taxon>
        <taxon>Bacillati</taxon>
        <taxon>Chloroflexota</taxon>
        <taxon>Anaerolineae</taxon>
        <taxon>Anaerolineales</taxon>
        <taxon>Anaerolineaceae</taxon>
        <taxon>Flexilinea</taxon>
    </lineage>
</organism>
<dbReference type="InterPro" id="IPR028082">
    <property type="entry name" value="Peripla_BP_I"/>
</dbReference>
<evidence type="ECO:0000256" key="3">
    <source>
        <dbReference type="SAM" id="SignalP"/>
    </source>
</evidence>
<dbReference type="EMBL" id="DF968181">
    <property type="protein sequence ID" value="GAP40553.1"/>
    <property type="molecule type" value="Genomic_DNA"/>
</dbReference>
<dbReference type="PANTHER" id="PTHR30483:SF6">
    <property type="entry name" value="PERIPLASMIC BINDING PROTEIN OF ABC TRANSPORTER FOR NATURAL AMINO ACIDS"/>
    <property type="match status" value="1"/>
</dbReference>
<dbReference type="STRING" id="1678840.ATC1_13529"/>
<reference evidence="5" key="1">
    <citation type="journal article" date="2015" name="Genome Announc.">
        <title>Draft Genome Sequence of Anaerolineae Strain TC1, a Novel Isolate from a Methanogenic Wastewater Treatment System.</title>
        <authorList>
            <person name="Matsuura N."/>
            <person name="Tourlousse D.M."/>
            <person name="Sun L."/>
            <person name="Toyonaga M."/>
            <person name="Kuroda K."/>
            <person name="Ohashi A."/>
            <person name="Cruz R."/>
            <person name="Yamaguchi T."/>
            <person name="Sekiguchi Y."/>
        </authorList>
    </citation>
    <scope>NUCLEOTIDE SEQUENCE [LARGE SCALE GENOMIC DNA]</scope>
    <source>
        <strain evidence="5">TC1</strain>
    </source>
</reference>
<gene>
    <name evidence="5" type="ORF">ATC1_13529</name>
</gene>
<dbReference type="OrthoDB" id="9783240at2"/>
<dbReference type="InterPro" id="IPR051010">
    <property type="entry name" value="BCAA_transport"/>
</dbReference>
<keyword evidence="6" id="KW-1185">Reference proteome</keyword>
<name>A0A0S7BUS3_9CHLR</name>
<dbReference type="PANTHER" id="PTHR30483">
    <property type="entry name" value="LEUCINE-SPECIFIC-BINDING PROTEIN"/>
    <property type="match status" value="1"/>
</dbReference>
<dbReference type="CDD" id="cd06347">
    <property type="entry name" value="PBP1_ABC_LivK_ligand_binding-like"/>
    <property type="match status" value="1"/>
</dbReference>